<dbReference type="PANTHER" id="PTHR43459">
    <property type="entry name" value="ENOYL-COA HYDRATASE"/>
    <property type="match status" value="1"/>
</dbReference>
<dbReference type="InterPro" id="IPR001753">
    <property type="entry name" value="Enoyl-CoA_hydra/iso"/>
</dbReference>
<dbReference type="AlphaFoldDB" id="A0A8E0NBP5"/>
<dbReference type="GO" id="GO:0003824">
    <property type="term" value="F:catalytic activity"/>
    <property type="evidence" value="ECO:0007669"/>
    <property type="project" value="UniProtKB-ARBA"/>
</dbReference>
<comment type="caution">
    <text evidence="1">The sequence shown here is derived from an EMBL/GenBank/DDBJ whole genome shotgun (WGS) entry which is preliminary data.</text>
</comment>
<dbReference type="CDD" id="cd06558">
    <property type="entry name" value="crotonase-like"/>
    <property type="match status" value="1"/>
</dbReference>
<dbReference type="EMBL" id="BATC01000026">
    <property type="protein sequence ID" value="GAD59398.1"/>
    <property type="molecule type" value="Genomic_DNA"/>
</dbReference>
<dbReference type="Pfam" id="PF00378">
    <property type="entry name" value="ECH_1"/>
    <property type="match status" value="1"/>
</dbReference>
<evidence type="ECO:0000313" key="1">
    <source>
        <dbReference type="EMBL" id="GAD59398.1"/>
    </source>
</evidence>
<keyword evidence="2" id="KW-1185">Reference proteome</keyword>
<dbReference type="Proteomes" id="UP000016569">
    <property type="component" value="Unassembled WGS sequence"/>
</dbReference>
<dbReference type="SUPFAM" id="SSF52096">
    <property type="entry name" value="ClpP/crotonase"/>
    <property type="match status" value="1"/>
</dbReference>
<proteinExistence type="predicted"/>
<sequence length="164" mass="17317">MEGVAAGASVGLALLGDHVVVGPSTRILFPFIKLGLVPDWGLLRSLPQRIGVGRARHLVFAGAAIDGAEAVNIGLADELVDDDAVMTVALERAEAFASLPREATARIKARFRAFGRLDFAQDLDAERVDQVACLTHGEFAEGLSAQLGRRAPRFIDGTPGDATE</sequence>
<organism evidence="1 2">
    <name type="scientific">Brevundimonas abyssalis TAR-001</name>
    <dbReference type="NCBI Taxonomy" id="1391729"/>
    <lineage>
        <taxon>Bacteria</taxon>
        <taxon>Pseudomonadati</taxon>
        <taxon>Pseudomonadota</taxon>
        <taxon>Alphaproteobacteria</taxon>
        <taxon>Caulobacterales</taxon>
        <taxon>Caulobacteraceae</taxon>
        <taxon>Brevundimonas</taxon>
    </lineage>
</organism>
<protein>
    <submittedName>
        <fullName evidence="1">Phenylacetate degradation enoyl-CoA hydratase PaaB</fullName>
    </submittedName>
</protein>
<gene>
    <name evidence="1" type="ORF">MBEBAB_1648</name>
</gene>
<dbReference type="PANTHER" id="PTHR43459:SF1">
    <property type="entry name" value="EG:BACN32G11.4 PROTEIN"/>
    <property type="match status" value="1"/>
</dbReference>
<accession>A0A8E0NBP5</accession>
<dbReference type="InterPro" id="IPR029045">
    <property type="entry name" value="ClpP/crotonase-like_dom_sf"/>
</dbReference>
<evidence type="ECO:0000313" key="2">
    <source>
        <dbReference type="Proteomes" id="UP000016569"/>
    </source>
</evidence>
<reference evidence="2" key="1">
    <citation type="journal article" date="2013" name="Genome Announc.">
        <title>Draft Genome Sequence of the Dimorphic Prosthecate Bacterium Brevundimonas abyssalis TAR-001T.</title>
        <authorList>
            <person name="Tsubouchi T."/>
            <person name="Nishi S."/>
            <person name="Usui K."/>
            <person name="Shimane Y."/>
            <person name="Takaki Y."/>
            <person name="Maruyama T."/>
            <person name="Hatada Y."/>
        </authorList>
    </citation>
    <scope>NUCLEOTIDE SEQUENCE [LARGE SCALE GENOMIC DNA]</scope>
    <source>
        <strain evidence="2">TAR-001</strain>
    </source>
</reference>
<name>A0A8E0NBP5_9CAUL</name>
<dbReference type="Gene3D" id="3.90.226.10">
    <property type="entry name" value="2-enoyl-CoA Hydratase, Chain A, domain 1"/>
    <property type="match status" value="1"/>
</dbReference>